<gene>
    <name evidence="2" type="ORF">COA96_16230</name>
</gene>
<evidence type="ECO:0000313" key="3">
    <source>
        <dbReference type="Proteomes" id="UP000218327"/>
    </source>
</evidence>
<comment type="caution">
    <text evidence="2">The sequence shown here is derived from an EMBL/GenBank/DDBJ whole genome shotgun (WGS) entry which is preliminary data.</text>
</comment>
<dbReference type="EMBL" id="NVVJ01000088">
    <property type="protein sequence ID" value="PCJ19465.1"/>
    <property type="molecule type" value="Genomic_DNA"/>
</dbReference>
<dbReference type="AlphaFoldDB" id="A0A2A5AJQ5"/>
<protein>
    <submittedName>
        <fullName evidence="2">Uncharacterized protein</fullName>
    </submittedName>
</protein>
<keyword evidence="1" id="KW-0732">Signal</keyword>
<feature type="chain" id="PRO_5013241033" evidence="1">
    <location>
        <begin position="25"/>
        <end position="136"/>
    </location>
</feature>
<evidence type="ECO:0000256" key="1">
    <source>
        <dbReference type="SAM" id="SignalP"/>
    </source>
</evidence>
<feature type="signal peptide" evidence="1">
    <location>
        <begin position="1"/>
        <end position="24"/>
    </location>
</feature>
<sequence length="136" mass="15723">MKISKFLAHLSLTFISTLSVSAHAFDFDCIYGTYPTMEKTWGTWTEWTDAEEAYYDKLEMYHSFARFTLPLITKADTRTHYNYESFNEPLKSWFVAPNAPNEFWYIWPIALANLGGEVPIPLFESCGPTGDEIIIE</sequence>
<accession>A0A2A5AJQ5</accession>
<proteinExistence type="predicted"/>
<name>A0A2A5AJQ5_9GAMM</name>
<organism evidence="2 3">
    <name type="scientific">SAR86 cluster bacterium</name>
    <dbReference type="NCBI Taxonomy" id="2030880"/>
    <lineage>
        <taxon>Bacteria</taxon>
        <taxon>Pseudomonadati</taxon>
        <taxon>Pseudomonadota</taxon>
        <taxon>Gammaproteobacteria</taxon>
        <taxon>SAR86 cluster</taxon>
    </lineage>
</organism>
<reference evidence="3" key="1">
    <citation type="submission" date="2017-08" db="EMBL/GenBank/DDBJ databases">
        <title>A dynamic microbial community with high functional redundancy inhabits the cold, oxic subseafloor aquifer.</title>
        <authorList>
            <person name="Tully B.J."/>
            <person name="Wheat C.G."/>
            <person name="Glazer B.T."/>
            <person name="Huber J.A."/>
        </authorList>
    </citation>
    <scope>NUCLEOTIDE SEQUENCE [LARGE SCALE GENOMIC DNA]</scope>
</reference>
<dbReference type="Proteomes" id="UP000218327">
    <property type="component" value="Unassembled WGS sequence"/>
</dbReference>
<evidence type="ECO:0000313" key="2">
    <source>
        <dbReference type="EMBL" id="PCJ19465.1"/>
    </source>
</evidence>